<dbReference type="AlphaFoldDB" id="B8AGW3"/>
<accession>B8AGW3</accession>
<sequence>MAAWARGNFDAVVTMGMASTVSFCFYDTVFAGGSCDDVPDRHQVSSRALDENLVLFRWQWHTNVRTFLEVLFFY</sequence>
<evidence type="ECO:0000313" key="1">
    <source>
        <dbReference type="EMBL" id="EEC72301.1"/>
    </source>
</evidence>
<evidence type="ECO:0000313" key="2">
    <source>
        <dbReference type="Proteomes" id="UP000007015"/>
    </source>
</evidence>
<proteinExistence type="predicted"/>
<protein>
    <submittedName>
        <fullName evidence="1">Uncharacterized protein</fullName>
    </submittedName>
</protein>
<dbReference type="Proteomes" id="UP000007015">
    <property type="component" value="Chromosome 2"/>
</dbReference>
<name>B8AGW3_ORYSI</name>
<dbReference type="HOGENOM" id="CLU_2692144_0_0_1"/>
<keyword evidence="2" id="KW-1185">Reference proteome</keyword>
<dbReference type="Gramene" id="BGIOSGA007298-TA">
    <property type="protein sequence ID" value="BGIOSGA007298-PA"/>
    <property type="gene ID" value="BGIOSGA007298"/>
</dbReference>
<organism evidence="1 2">
    <name type="scientific">Oryza sativa subsp. indica</name>
    <name type="common">Rice</name>
    <dbReference type="NCBI Taxonomy" id="39946"/>
    <lineage>
        <taxon>Eukaryota</taxon>
        <taxon>Viridiplantae</taxon>
        <taxon>Streptophyta</taxon>
        <taxon>Embryophyta</taxon>
        <taxon>Tracheophyta</taxon>
        <taxon>Spermatophyta</taxon>
        <taxon>Magnoliopsida</taxon>
        <taxon>Liliopsida</taxon>
        <taxon>Poales</taxon>
        <taxon>Poaceae</taxon>
        <taxon>BOP clade</taxon>
        <taxon>Oryzoideae</taxon>
        <taxon>Oryzeae</taxon>
        <taxon>Oryzinae</taxon>
        <taxon>Oryza</taxon>
        <taxon>Oryza sativa</taxon>
    </lineage>
</organism>
<reference evidence="1 2" key="1">
    <citation type="journal article" date="2005" name="PLoS Biol.">
        <title>The genomes of Oryza sativa: a history of duplications.</title>
        <authorList>
            <person name="Yu J."/>
            <person name="Wang J."/>
            <person name="Lin W."/>
            <person name="Li S."/>
            <person name="Li H."/>
            <person name="Zhou J."/>
            <person name="Ni P."/>
            <person name="Dong W."/>
            <person name="Hu S."/>
            <person name="Zeng C."/>
            <person name="Zhang J."/>
            <person name="Zhang Y."/>
            <person name="Li R."/>
            <person name="Xu Z."/>
            <person name="Li S."/>
            <person name="Li X."/>
            <person name="Zheng H."/>
            <person name="Cong L."/>
            <person name="Lin L."/>
            <person name="Yin J."/>
            <person name="Geng J."/>
            <person name="Li G."/>
            <person name="Shi J."/>
            <person name="Liu J."/>
            <person name="Lv H."/>
            <person name="Li J."/>
            <person name="Wang J."/>
            <person name="Deng Y."/>
            <person name="Ran L."/>
            <person name="Shi X."/>
            <person name="Wang X."/>
            <person name="Wu Q."/>
            <person name="Li C."/>
            <person name="Ren X."/>
            <person name="Wang J."/>
            <person name="Wang X."/>
            <person name="Li D."/>
            <person name="Liu D."/>
            <person name="Zhang X."/>
            <person name="Ji Z."/>
            <person name="Zhao W."/>
            <person name="Sun Y."/>
            <person name="Zhang Z."/>
            <person name="Bao J."/>
            <person name="Han Y."/>
            <person name="Dong L."/>
            <person name="Ji J."/>
            <person name="Chen P."/>
            <person name="Wu S."/>
            <person name="Liu J."/>
            <person name="Xiao Y."/>
            <person name="Bu D."/>
            <person name="Tan J."/>
            <person name="Yang L."/>
            <person name="Ye C."/>
            <person name="Zhang J."/>
            <person name="Xu J."/>
            <person name="Zhou Y."/>
            <person name="Yu Y."/>
            <person name="Zhang B."/>
            <person name="Zhuang S."/>
            <person name="Wei H."/>
            <person name="Liu B."/>
            <person name="Lei M."/>
            <person name="Yu H."/>
            <person name="Li Y."/>
            <person name="Xu H."/>
            <person name="Wei S."/>
            <person name="He X."/>
            <person name="Fang L."/>
            <person name="Zhang Z."/>
            <person name="Zhang Y."/>
            <person name="Huang X."/>
            <person name="Su Z."/>
            <person name="Tong W."/>
            <person name="Li J."/>
            <person name="Tong Z."/>
            <person name="Li S."/>
            <person name="Ye J."/>
            <person name="Wang L."/>
            <person name="Fang L."/>
            <person name="Lei T."/>
            <person name="Chen C."/>
            <person name="Chen H."/>
            <person name="Xu Z."/>
            <person name="Li H."/>
            <person name="Huang H."/>
            <person name="Zhang F."/>
            <person name="Xu H."/>
            <person name="Li N."/>
            <person name="Zhao C."/>
            <person name="Li S."/>
            <person name="Dong L."/>
            <person name="Huang Y."/>
            <person name="Li L."/>
            <person name="Xi Y."/>
            <person name="Qi Q."/>
            <person name="Li W."/>
            <person name="Zhang B."/>
            <person name="Hu W."/>
            <person name="Zhang Y."/>
            <person name="Tian X."/>
            <person name="Jiao Y."/>
            <person name="Liang X."/>
            <person name="Jin J."/>
            <person name="Gao L."/>
            <person name="Zheng W."/>
            <person name="Hao B."/>
            <person name="Liu S."/>
            <person name="Wang W."/>
            <person name="Yuan L."/>
            <person name="Cao M."/>
            <person name="McDermott J."/>
            <person name="Samudrala R."/>
            <person name="Wang J."/>
            <person name="Wong G.K."/>
            <person name="Yang H."/>
        </authorList>
    </citation>
    <scope>NUCLEOTIDE SEQUENCE [LARGE SCALE GENOMIC DNA]</scope>
    <source>
        <strain evidence="2">cv. 93-11</strain>
    </source>
</reference>
<dbReference type="EMBL" id="CM000127">
    <property type="protein sequence ID" value="EEC72301.1"/>
    <property type="molecule type" value="Genomic_DNA"/>
</dbReference>
<gene>
    <name evidence="1" type="ORF">OsI_05483</name>
</gene>